<proteinExistence type="inferred from homology"/>
<evidence type="ECO:0000313" key="12">
    <source>
        <dbReference type="EMBL" id="CAB4582214.1"/>
    </source>
</evidence>
<evidence type="ECO:0000256" key="7">
    <source>
        <dbReference type="ARBA" id="ARBA00022490"/>
    </source>
</evidence>
<dbReference type="InterPro" id="IPR029057">
    <property type="entry name" value="PRTase-like"/>
</dbReference>
<sequence>MLTINKSLIRQIQDFPKVGVVFKDITPLIANKDAFEKICNSFAELSADVDLIAGVESRGFIFAAGAAAMAGKGVLPIRKSGKLPGPVMTQEYQLEYGSAQLEIHSNIYTEGSKVLIIDDVLATGGTAIAAISLCQKIGLNVTGTAFLLEIAALSGRLNIEKNFPNSPIKVLLEE</sequence>
<dbReference type="EC" id="2.4.2.7" evidence="6"/>
<evidence type="ECO:0000259" key="11">
    <source>
        <dbReference type="Pfam" id="PF00156"/>
    </source>
</evidence>
<dbReference type="FunFam" id="3.40.50.2020:FF:000021">
    <property type="entry name" value="Adenine phosphoribosyltransferase"/>
    <property type="match status" value="1"/>
</dbReference>
<dbReference type="EMBL" id="CAEZTV010000094">
    <property type="protein sequence ID" value="CAB4582214.1"/>
    <property type="molecule type" value="Genomic_DNA"/>
</dbReference>
<dbReference type="GO" id="GO:0016208">
    <property type="term" value="F:AMP binding"/>
    <property type="evidence" value="ECO:0007669"/>
    <property type="project" value="TreeGrafter"/>
</dbReference>
<dbReference type="InterPro" id="IPR005764">
    <property type="entry name" value="Ade_phspho_trans"/>
</dbReference>
<evidence type="ECO:0000256" key="3">
    <source>
        <dbReference type="ARBA" id="ARBA00004496"/>
    </source>
</evidence>
<dbReference type="HAMAP" id="MF_00004">
    <property type="entry name" value="Aden_phosphoribosyltr"/>
    <property type="match status" value="1"/>
</dbReference>
<comment type="subcellular location">
    <subcellularLocation>
        <location evidence="3">Cytoplasm</location>
    </subcellularLocation>
</comment>
<dbReference type="NCBIfam" id="NF002636">
    <property type="entry name" value="PRK02304.1-5"/>
    <property type="match status" value="1"/>
</dbReference>
<dbReference type="Gene3D" id="3.40.50.2020">
    <property type="match status" value="1"/>
</dbReference>
<dbReference type="SUPFAM" id="SSF53271">
    <property type="entry name" value="PRTase-like"/>
    <property type="match status" value="1"/>
</dbReference>
<organism evidence="12">
    <name type="scientific">freshwater metagenome</name>
    <dbReference type="NCBI Taxonomy" id="449393"/>
    <lineage>
        <taxon>unclassified sequences</taxon>
        <taxon>metagenomes</taxon>
        <taxon>ecological metagenomes</taxon>
    </lineage>
</organism>
<reference evidence="12" key="1">
    <citation type="submission" date="2020-05" db="EMBL/GenBank/DDBJ databases">
        <authorList>
            <person name="Chiriac C."/>
            <person name="Salcher M."/>
            <person name="Ghai R."/>
            <person name="Kavagutti S V."/>
        </authorList>
    </citation>
    <scope>NUCLEOTIDE SEQUENCE</scope>
</reference>
<evidence type="ECO:0000256" key="2">
    <source>
        <dbReference type="ARBA" id="ARBA00003968"/>
    </source>
</evidence>
<dbReference type="UniPathway" id="UPA00588">
    <property type="reaction ID" value="UER00646"/>
</dbReference>
<dbReference type="PANTHER" id="PTHR32315">
    <property type="entry name" value="ADENINE PHOSPHORIBOSYLTRANSFERASE"/>
    <property type="match status" value="1"/>
</dbReference>
<feature type="domain" description="Phosphoribosyltransferase" evidence="11">
    <location>
        <begin position="32"/>
        <end position="161"/>
    </location>
</feature>
<comment type="similarity">
    <text evidence="5">Belongs to the purine/pyrimidine phosphoribosyltransferase family.</text>
</comment>
<name>A0A6J6F5P6_9ZZZZ</name>
<evidence type="ECO:0000256" key="1">
    <source>
        <dbReference type="ARBA" id="ARBA00000868"/>
    </source>
</evidence>
<evidence type="ECO:0000256" key="8">
    <source>
        <dbReference type="ARBA" id="ARBA00022676"/>
    </source>
</evidence>
<dbReference type="CDD" id="cd06223">
    <property type="entry name" value="PRTases_typeI"/>
    <property type="match status" value="1"/>
</dbReference>
<gene>
    <name evidence="12" type="ORF">UFOPK1747_00654</name>
</gene>
<dbReference type="PANTHER" id="PTHR32315:SF3">
    <property type="entry name" value="ADENINE PHOSPHORIBOSYLTRANSFERASE"/>
    <property type="match status" value="1"/>
</dbReference>
<protein>
    <recommendedName>
        <fullName evidence="6">adenine phosphoribosyltransferase</fullName>
        <ecNumber evidence="6">2.4.2.7</ecNumber>
    </recommendedName>
</protein>
<comment type="pathway">
    <text evidence="4">Purine metabolism; AMP biosynthesis via salvage pathway; AMP from adenine: step 1/1.</text>
</comment>
<dbReference type="InterPro" id="IPR000836">
    <property type="entry name" value="PRTase_dom"/>
</dbReference>
<dbReference type="GO" id="GO:0002055">
    <property type="term" value="F:adenine binding"/>
    <property type="evidence" value="ECO:0007669"/>
    <property type="project" value="TreeGrafter"/>
</dbReference>
<dbReference type="GO" id="GO:0006166">
    <property type="term" value="P:purine ribonucleoside salvage"/>
    <property type="evidence" value="ECO:0007669"/>
    <property type="project" value="UniProtKB-KW"/>
</dbReference>
<comment type="function">
    <text evidence="2">Catalyzes a salvage reaction resulting in the formation of AMP, that is energically less costly than de novo synthesis.</text>
</comment>
<keyword evidence="10" id="KW-0660">Purine salvage</keyword>
<evidence type="ECO:0000256" key="6">
    <source>
        <dbReference type="ARBA" id="ARBA00011893"/>
    </source>
</evidence>
<dbReference type="GO" id="GO:0006168">
    <property type="term" value="P:adenine salvage"/>
    <property type="evidence" value="ECO:0007669"/>
    <property type="project" value="InterPro"/>
</dbReference>
<dbReference type="GO" id="GO:0003999">
    <property type="term" value="F:adenine phosphoribosyltransferase activity"/>
    <property type="evidence" value="ECO:0007669"/>
    <property type="project" value="UniProtKB-EC"/>
</dbReference>
<evidence type="ECO:0000256" key="10">
    <source>
        <dbReference type="ARBA" id="ARBA00022726"/>
    </source>
</evidence>
<keyword evidence="7" id="KW-0963">Cytoplasm</keyword>
<keyword evidence="9" id="KW-0808">Transferase</keyword>
<accession>A0A6J6F5P6</accession>
<evidence type="ECO:0000256" key="4">
    <source>
        <dbReference type="ARBA" id="ARBA00004659"/>
    </source>
</evidence>
<keyword evidence="8" id="KW-0328">Glycosyltransferase</keyword>
<dbReference type="Pfam" id="PF00156">
    <property type="entry name" value="Pribosyltran"/>
    <property type="match status" value="1"/>
</dbReference>
<evidence type="ECO:0000256" key="5">
    <source>
        <dbReference type="ARBA" id="ARBA00008391"/>
    </source>
</evidence>
<dbReference type="GO" id="GO:0044209">
    <property type="term" value="P:AMP salvage"/>
    <property type="evidence" value="ECO:0007669"/>
    <property type="project" value="UniProtKB-UniPathway"/>
</dbReference>
<comment type="catalytic activity">
    <reaction evidence="1">
        <text>AMP + diphosphate = 5-phospho-alpha-D-ribose 1-diphosphate + adenine</text>
        <dbReference type="Rhea" id="RHEA:16609"/>
        <dbReference type="ChEBI" id="CHEBI:16708"/>
        <dbReference type="ChEBI" id="CHEBI:33019"/>
        <dbReference type="ChEBI" id="CHEBI:58017"/>
        <dbReference type="ChEBI" id="CHEBI:456215"/>
        <dbReference type="EC" id="2.4.2.7"/>
    </reaction>
</comment>
<dbReference type="InterPro" id="IPR050054">
    <property type="entry name" value="UPRTase/APRTase"/>
</dbReference>
<evidence type="ECO:0000256" key="9">
    <source>
        <dbReference type="ARBA" id="ARBA00022679"/>
    </source>
</evidence>
<dbReference type="GO" id="GO:0005737">
    <property type="term" value="C:cytoplasm"/>
    <property type="evidence" value="ECO:0007669"/>
    <property type="project" value="UniProtKB-SubCell"/>
</dbReference>
<dbReference type="AlphaFoldDB" id="A0A6J6F5P6"/>